<protein>
    <recommendedName>
        <fullName evidence="1">Peptidase C45 hydrolase domain-containing protein</fullName>
    </recommendedName>
</protein>
<dbReference type="Proteomes" id="UP000638648">
    <property type="component" value="Unassembled WGS sequence"/>
</dbReference>
<dbReference type="InterPro" id="IPR029055">
    <property type="entry name" value="Ntn_hydrolases_N"/>
</dbReference>
<evidence type="ECO:0000259" key="1">
    <source>
        <dbReference type="Pfam" id="PF03417"/>
    </source>
</evidence>
<dbReference type="InterPro" id="IPR005079">
    <property type="entry name" value="Peptidase_C45_hydrolase"/>
</dbReference>
<dbReference type="RefSeq" id="WP_192753645.1">
    <property type="nucleotide sequence ID" value="NZ_BAABJL010000095.1"/>
</dbReference>
<name>A0A927RMJ5_9ACTN</name>
<dbReference type="SUPFAM" id="SSF56235">
    <property type="entry name" value="N-terminal nucleophile aminohydrolases (Ntn hydrolases)"/>
    <property type="match status" value="1"/>
</dbReference>
<dbReference type="Gene3D" id="3.60.60.10">
    <property type="entry name" value="Penicillin V Acylase, Chain A"/>
    <property type="match status" value="1"/>
</dbReference>
<proteinExistence type="predicted"/>
<keyword evidence="3" id="KW-1185">Reference proteome</keyword>
<reference evidence="2" key="1">
    <citation type="submission" date="2020-10" db="EMBL/GenBank/DDBJ databases">
        <title>Sequencing the genomes of 1000 actinobacteria strains.</title>
        <authorList>
            <person name="Klenk H.-P."/>
        </authorList>
    </citation>
    <scope>NUCLEOTIDE SEQUENCE</scope>
    <source>
        <strain evidence="2">DSM 45354</strain>
    </source>
</reference>
<dbReference type="NCBIfam" id="NF040521">
    <property type="entry name" value="C45_proenzyme"/>
    <property type="match status" value="1"/>
</dbReference>
<organism evidence="2 3">
    <name type="scientific">Actinopolymorpha pittospori</name>
    <dbReference type="NCBI Taxonomy" id="648752"/>
    <lineage>
        <taxon>Bacteria</taxon>
        <taxon>Bacillati</taxon>
        <taxon>Actinomycetota</taxon>
        <taxon>Actinomycetes</taxon>
        <taxon>Propionibacteriales</taxon>
        <taxon>Actinopolymorphaceae</taxon>
        <taxon>Actinopolymorpha</taxon>
    </lineage>
</organism>
<feature type="domain" description="Peptidase C45 hydrolase" evidence="1">
    <location>
        <begin position="115"/>
        <end position="358"/>
    </location>
</feature>
<comment type="caution">
    <text evidence="2">The sequence shown here is derived from an EMBL/GenBank/DDBJ whole genome shotgun (WGS) entry which is preliminary data.</text>
</comment>
<evidence type="ECO:0000313" key="3">
    <source>
        <dbReference type="Proteomes" id="UP000638648"/>
    </source>
</evidence>
<dbReference type="AlphaFoldDB" id="A0A927RMJ5"/>
<dbReference type="EMBL" id="JADBEM010000001">
    <property type="protein sequence ID" value="MBE1610246.1"/>
    <property type="molecule type" value="Genomic_DNA"/>
</dbReference>
<sequence length="389" mass="42418">MTTTHRETVAGGPDAFMTVDHLSVHGSQAEIGRTLAQEAMDRYGWRPTPADPVMSRARRAWFERNWPQHHARMTGAAEAAGVDPRNDAVHLDGLTGVPDGSACSATWSAPSATAEGHALVGRNYDFFTVGWQQLFALLAGEDSPAQEPPAASRPYVINSRPDDGFATTLITMNDLDGCMEGINEHGLAVMLLLADVESAGAPVDAGPQVGLSSLQLPRFVLDTCTDVEQAKQALLGAKQYDLGVPLHYLIADRNGRAFVWEHSRGGVDHVIEADGEALCVTNHMLHPPTDPANPPRDNAETMLTYQRHEHLREQAKAGPMSATRLREALDDVRFDARQAGALPMRTLWRTVFDLDELTMATHFYLGDAPDGGLVYSPELTFRPVEHCRS</sequence>
<dbReference type="InterPro" id="IPR047794">
    <property type="entry name" value="C45_proenzyme-like"/>
</dbReference>
<evidence type="ECO:0000313" key="2">
    <source>
        <dbReference type="EMBL" id="MBE1610246.1"/>
    </source>
</evidence>
<accession>A0A927RMJ5</accession>
<dbReference type="Pfam" id="PF03417">
    <property type="entry name" value="AAT"/>
    <property type="match status" value="1"/>
</dbReference>
<gene>
    <name evidence="2" type="ORF">HEB94_007094</name>
</gene>